<sequence length="196" mass="21600">MESKLPPTFDAPAWNVEATWERARPCKGTVAAKFLLFHQIDVYPGSIIRFLPGIYFRRFIAAPAVILPMRRWPDATIVALEAWPLSDDGLMSPRLDPEIWGGPDILGAAVQCGGAGSGSLALTSSGLDALRLFCALDEPCWGAIGFRLRDGIFLPPPPAARVVTVVDAEPPMPQVVRRWRTEDREIRFRQTYAEAG</sequence>
<organism evidence="1">
    <name type="scientific">uncultured Alphaproteobacteria bacterium</name>
    <dbReference type="NCBI Taxonomy" id="91750"/>
    <lineage>
        <taxon>Bacteria</taxon>
        <taxon>Pseudomonadati</taxon>
        <taxon>Pseudomonadota</taxon>
        <taxon>Alphaproteobacteria</taxon>
        <taxon>environmental samples</taxon>
    </lineage>
</organism>
<reference evidence="1" key="1">
    <citation type="submission" date="2016-04" db="EMBL/GenBank/DDBJ databases">
        <authorList>
            <person name="Evans L.H."/>
            <person name="Alamgir A."/>
            <person name="Owens N."/>
            <person name="Weber N.D."/>
            <person name="Virtaneva K."/>
            <person name="Barbian K."/>
            <person name="Babar A."/>
            <person name="Rosenke K."/>
        </authorList>
    </citation>
    <scope>NUCLEOTIDE SEQUENCE</scope>
    <source>
        <strain evidence="1">86</strain>
    </source>
</reference>
<protein>
    <submittedName>
        <fullName evidence="1">Uncharacterized protein</fullName>
    </submittedName>
</protein>
<evidence type="ECO:0000313" key="1">
    <source>
        <dbReference type="EMBL" id="SBW07705.1"/>
    </source>
</evidence>
<dbReference type="EMBL" id="FLUO01000001">
    <property type="protein sequence ID" value="SBW07705.1"/>
    <property type="molecule type" value="Genomic_DNA"/>
</dbReference>
<dbReference type="AlphaFoldDB" id="A0A212K866"/>
<gene>
    <name evidence="1" type="ORF">KL86APRO_12275</name>
</gene>
<accession>A0A212K866</accession>
<proteinExistence type="predicted"/>
<name>A0A212K866_9PROT</name>